<evidence type="ECO:0000259" key="3">
    <source>
        <dbReference type="Pfam" id="PF00534"/>
    </source>
</evidence>
<dbReference type="Proteomes" id="UP000727490">
    <property type="component" value="Unassembled WGS sequence"/>
</dbReference>
<name>A0A951IQQ3_9BACT</name>
<keyword evidence="1" id="KW-0328">Glycosyltransferase</keyword>
<comment type="caution">
    <text evidence="4">The sequence shown here is derived from an EMBL/GenBank/DDBJ whole genome shotgun (WGS) entry which is preliminary data.</text>
</comment>
<proteinExistence type="predicted"/>
<keyword evidence="2" id="KW-0808">Transferase</keyword>
<dbReference type="GO" id="GO:0016757">
    <property type="term" value="F:glycosyltransferase activity"/>
    <property type="evidence" value="ECO:0007669"/>
    <property type="project" value="UniProtKB-KW"/>
</dbReference>
<evidence type="ECO:0000256" key="2">
    <source>
        <dbReference type="ARBA" id="ARBA00022679"/>
    </source>
</evidence>
<protein>
    <submittedName>
        <fullName evidence="4">Glycosyltransferase family 1 protein</fullName>
    </submittedName>
</protein>
<dbReference type="PANTHER" id="PTHR12526">
    <property type="entry name" value="GLYCOSYLTRANSFERASE"/>
    <property type="match status" value="1"/>
</dbReference>
<dbReference type="CDD" id="cd03801">
    <property type="entry name" value="GT4_PimA-like"/>
    <property type="match status" value="1"/>
</dbReference>
<dbReference type="Pfam" id="PF00534">
    <property type="entry name" value="Glycos_transf_1"/>
    <property type="match status" value="1"/>
</dbReference>
<keyword evidence="5" id="KW-1185">Reference proteome</keyword>
<dbReference type="AlphaFoldDB" id="A0A951IQQ3"/>
<gene>
    <name evidence="4" type="ORF">EGN73_00795</name>
</gene>
<organism evidence="4 5">
    <name type="scientific">Arthrospiribacter ruber</name>
    <dbReference type="NCBI Taxonomy" id="2487934"/>
    <lineage>
        <taxon>Bacteria</taxon>
        <taxon>Pseudomonadati</taxon>
        <taxon>Bacteroidota</taxon>
        <taxon>Cytophagia</taxon>
        <taxon>Cytophagales</taxon>
        <taxon>Cyclobacteriaceae</taxon>
        <taxon>Arthrospiribacter</taxon>
    </lineage>
</organism>
<evidence type="ECO:0000313" key="5">
    <source>
        <dbReference type="Proteomes" id="UP000727490"/>
    </source>
</evidence>
<feature type="domain" description="Glycosyl transferase family 1" evidence="3">
    <location>
        <begin position="189"/>
        <end position="338"/>
    </location>
</feature>
<dbReference type="EMBL" id="RPHB01000001">
    <property type="protein sequence ID" value="MBW3466350.1"/>
    <property type="molecule type" value="Genomic_DNA"/>
</dbReference>
<evidence type="ECO:0000313" key="4">
    <source>
        <dbReference type="EMBL" id="MBW3466350.1"/>
    </source>
</evidence>
<sequence length="369" mass="42170">MKVLIVNKHIFQTIGGSEMQCDIIARGLINRGHSVIYGTPSTLPVKGQPGQNLPYQVDYFDLENVKTVQQFLLAHKPDIIYWRFNKHFLNIIVPTAKTLQIPFVFAVSHINDVTKFAFKSKKLKGITGRFKSIINIWKQKIHSARQYQYFNYVAGLTSLNSEFLGKVGVPKQRLIRNAVPTGIIDFHWDRPFIVWISSIKASKRPEAFIELAKSCRELELDFLMIGPIQQQAYEKPIYEASKMPNFHYLGSKNPDEVNGVLSKAYLLINTCEPEGFGNNFIQAWMFGCPSISLSFDPDGIIEKQQLGFVSGTEKQMEADVRKLYHNETLRNEMGDMAKLYAQENFSQEGLAKEVEAFLLEILNENSLHR</sequence>
<dbReference type="RefSeq" id="WP_219286133.1">
    <property type="nucleotide sequence ID" value="NZ_RPHB01000001.1"/>
</dbReference>
<dbReference type="InterPro" id="IPR001296">
    <property type="entry name" value="Glyco_trans_1"/>
</dbReference>
<accession>A0A951IQQ3</accession>
<evidence type="ECO:0000256" key="1">
    <source>
        <dbReference type="ARBA" id="ARBA00022676"/>
    </source>
</evidence>
<dbReference type="PANTHER" id="PTHR12526:SF510">
    <property type="entry name" value="D-INOSITOL 3-PHOSPHATE GLYCOSYLTRANSFERASE"/>
    <property type="match status" value="1"/>
</dbReference>
<reference evidence="4 5" key="1">
    <citation type="journal article" date="2020" name="Syst. Appl. Microbiol.">
        <title>Arthrospiribacter ruber gen. nov., sp. nov., a novel bacterium isolated from Arthrospira cultures.</title>
        <authorList>
            <person name="Waleron M."/>
            <person name="Misztak A."/>
            <person name="Waleron M.M."/>
            <person name="Furmaniak M."/>
            <person name="Mrozik A."/>
            <person name="Waleron K."/>
        </authorList>
    </citation>
    <scope>NUCLEOTIDE SEQUENCE [LARGE SCALE GENOMIC DNA]</scope>
    <source>
        <strain evidence="4 5">DPMB0001</strain>
    </source>
</reference>